<feature type="region of interest" description="Disordered" evidence="1">
    <location>
        <begin position="1"/>
        <end position="64"/>
    </location>
</feature>
<reference evidence="2" key="1">
    <citation type="submission" date="2020-02" db="EMBL/GenBank/DDBJ databases">
        <authorList>
            <person name="Meier V. D."/>
        </authorList>
    </citation>
    <scope>NUCLEOTIDE SEQUENCE</scope>
    <source>
        <strain evidence="2">AVDCRST_MAG16</strain>
    </source>
</reference>
<proteinExistence type="predicted"/>
<feature type="compositionally biased region" description="Low complexity" evidence="1">
    <location>
        <begin position="22"/>
        <end position="42"/>
    </location>
</feature>
<evidence type="ECO:0000313" key="2">
    <source>
        <dbReference type="EMBL" id="CAA9324383.1"/>
    </source>
</evidence>
<feature type="non-terminal residue" evidence="2">
    <location>
        <position position="64"/>
    </location>
</feature>
<protein>
    <submittedName>
        <fullName evidence="2">Uncharacterized protein</fullName>
    </submittedName>
</protein>
<dbReference type="AlphaFoldDB" id="A0A6J4L8W8"/>
<evidence type="ECO:0000256" key="1">
    <source>
        <dbReference type="SAM" id="MobiDB-lite"/>
    </source>
</evidence>
<accession>A0A6J4L8W8</accession>
<sequence>GSRSGRPPVRDPGPGVGGDGTAAGPPAAHAAARPGLRGALVRGVRRRARRPVVAAGSRGSGRLL</sequence>
<organism evidence="2">
    <name type="scientific">uncultured Frankineae bacterium</name>
    <dbReference type="NCBI Taxonomy" id="437475"/>
    <lineage>
        <taxon>Bacteria</taxon>
        <taxon>Bacillati</taxon>
        <taxon>Actinomycetota</taxon>
        <taxon>Actinomycetes</taxon>
        <taxon>Frankiales</taxon>
        <taxon>environmental samples</taxon>
    </lineage>
</organism>
<name>A0A6J4L8W8_9ACTN</name>
<feature type="non-terminal residue" evidence="2">
    <location>
        <position position="1"/>
    </location>
</feature>
<gene>
    <name evidence="2" type="ORF">AVDCRST_MAG16-961</name>
</gene>
<dbReference type="EMBL" id="CADCUE010000078">
    <property type="protein sequence ID" value="CAA9324383.1"/>
    <property type="molecule type" value="Genomic_DNA"/>
</dbReference>